<dbReference type="Pfam" id="PF00005">
    <property type="entry name" value="ABC_tran"/>
    <property type="match status" value="1"/>
</dbReference>
<dbReference type="PROSITE" id="PS50893">
    <property type="entry name" value="ABC_TRANSPORTER_2"/>
    <property type="match status" value="1"/>
</dbReference>
<dbReference type="InterPro" id="IPR017871">
    <property type="entry name" value="ABC_transporter-like_CS"/>
</dbReference>
<keyword evidence="10" id="KW-1185">Reference proteome</keyword>
<organism evidence="10 11">
    <name type="scientific">Aplysia californica</name>
    <name type="common">California sea hare</name>
    <dbReference type="NCBI Taxonomy" id="6500"/>
    <lineage>
        <taxon>Eukaryota</taxon>
        <taxon>Metazoa</taxon>
        <taxon>Spiralia</taxon>
        <taxon>Lophotrochozoa</taxon>
        <taxon>Mollusca</taxon>
        <taxon>Gastropoda</taxon>
        <taxon>Heterobranchia</taxon>
        <taxon>Euthyneura</taxon>
        <taxon>Tectipleura</taxon>
        <taxon>Aplysiida</taxon>
        <taxon>Aplysioidea</taxon>
        <taxon>Aplysiidae</taxon>
        <taxon>Aplysia</taxon>
    </lineage>
</organism>
<dbReference type="PANTHER" id="PTHR43394:SF1">
    <property type="entry name" value="ATP-BINDING CASSETTE SUB-FAMILY B MEMBER 10, MITOCHONDRIAL"/>
    <property type="match status" value="1"/>
</dbReference>
<accession>A0ABM0JVY5</accession>
<evidence type="ECO:0000313" key="10">
    <source>
        <dbReference type="Proteomes" id="UP000694888"/>
    </source>
</evidence>
<dbReference type="InterPro" id="IPR003439">
    <property type="entry name" value="ABC_transporter-like_ATP-bd"/>
</dbReference>
<keyword evidence="4 11" id="KW-0067">ATP-binding</keyword>
<evidence type="ECO:0000256" key="4">
    <source>
        <dbReference type="ARBA" id="ARBA00022840"/>
    </source>
</evidence>
<protein>
    <submittedName>
        <fullName evidence="11">ATP-binding cassette sub-family B member 10, mitochondrial</fullName>
    </submittedName>
</protein>
<dbReference type="GeneID" id="101859949"/>
<feature type="transmembrane region" description="Helical" evidence="7">
    <location>
        <begin position="410"/>
        <end position="428"/>
    </location>
</feature>
<dbReference type="PROSITE" id="PS00211">
    <property type="entry name" value="ABC_TRANSPORTER_1"/>
    <property type="match status" value="1"/>
</dbReference>
<feature type="transmembrane region" description="Helical" evidence="7">
    <location>
        <begin position="372"/>
        <end position="398"/>
    </location>
</feature>
<dbReference type="GO" id="GO:0005524">
    <property type="term" value="F:ATP binding"/>
    <property type="evidence" value="ECO:0007669"/>
    <property type="project" value="UniProtKB-KW"/>
</dbReference>
<name>A0ABM0JVY5_APLCA</name>
<evidence type="ECO:0000256" key="7">
    <source>
        <dbReference type="SAM" id="Phobius"/>
    </source>
</evidence>
<dbReference type="InterPro" id="IPR003593">
    <property type="entry name" value="AAA+_ATPase"/>
</dbReference>
<evidence type="ECO:0000256" key="3">
    <source>
        <dbReference type="ARBA" id="ARBA00022741"/>
    </source>
</evidence>
<sequence length="717" mass="78766">MALLAGLNETVLRCVSRAASSQNSLRVSSHFVQQLCRDAHIPGAFLLKGNLTRSIHVVSPSLRCASYHRTLVSSLPNTLSHKPLLFSRRVFASSCLRHANKMNVGNQSVQKTSSTLEKSSSKLSQSAPKKVDVKRLLSLARPEKWKLAAAMGCLVVSSGVAMSVPFYIGKIIDLIYTSDKSVMMNNLNAVCAVLLGVFILGGLANFGRVYILQTSSQRMVKQLRENLFSRIIRQEMAFFDKTKTGELVNRLSTDTTVVAQSLSQNISDGLRSTFQACAGIGMMTYMSTKLTLISMCIVPPVALGSIVYGRYLRKVTRQVQDSLANATQLAEERIANIRTVRAFAQENRESEVYRQGVEQVLQLSYKESWARAIFWGFTGFSGNVIIISVFYFGGLMMLDSSITVGDLSAFLLYAAYVGVSMGGLTSFYTEVNRGIAASHRIWQLIDRQPQIELDHVVKSLSQPAQLEGDIRFHGVTFSYPSRPEAQIFSDLDLHIPAGSITAVVGPSGSGKSTLGSLLLRFYDPSHGNITLDGQSIQEVDPHWLRSHISTVSQEPILFSTTVAENIAYGSDDPLSVSREDILDAARKANAFNFVSSFPDGFDTLVGERGLMLSGGQRQRIAIARAILKNPKILILDEATSALDAESEHLVQEALERLMQGRTVLTIAHRLSTIKSADQIAVVDQGKVVENGSYSQLMDLSDGLFRRLVERQTIQSFN</sequence>
<keyword evidence="6 7" id="KW-0472">Membrane</keyword>
<comment type="subcellular location">
    <subcellularLocation>
        <location evidence="1">Membrane</location>
        <topology evidence="1">Multi-pass membrane protein</topology>
    </subcellularLocation>
</comment>
<dbReference type="InterPro" id="IPR027417">
    <property type="entry name" value="P-loop_NTPase"/>
</dbReference>
<gene>
    <name evidence="11" type="primary">LOC101859949</name>
</gene>
<keyword evidence="5 7" id="KW-1133">Transmembrane helix</keyword>
<keyword evidence="2 7" id="KW-0812">Transmembrane</keyword>
<dbReference type="PROSITE" id="PS50929">
    <property type="entry name" value="ABC_TM1F"/>
    <property type="match status" value="1"/>
</dbReference>
<evidence type="ECO:0000259" key="9">
    <source>
        <dbReference type="PROSITE" id="PS50929"/>
    </source>
</evidence>
<evidence type="ECO:0000256" key="5">
    <source>
        <dbReference type="ARBA" id="ARBA00022989"/>
    </source>
</evidence>
<evidence type="ECO:0000313" key="11">
    <source>
        <dbReference type="RefSeq" id="XP_005102782.1"/>
    </source>
</evidence>
<dbReference type="Gene3D" id="1.20.1560.10">
    <property type="entry name" value="ABC transporter type 1, transmembrane domain"/>
    <property type="match status" value="1"/>
</dbReference>
<feature type="transmembrane region" description="Helical" evidence="7">
    <location>
        <begin position="187"/>
        <end position="211"/>
    </location>
</feature>
<feature type="domain" description="ABC transporter" evidence="8">
    <location>
        <begin position="470"/>
        <end position="709"/>
    </location>
</feature>
<dbReference type="SUPFAM" id="SSF90123">
    <property type="entry name" value="ABC transporter transmembrane region"/>
    <property type="match status" value="1"/>
</dbReference>
<reference evidence="11" key="1">
    <citation type="submission" date="2025-08" db="UniProtKB">
        <authorList>
            <consortium name="RefSeq"/>
        </authorList>
    </citation>
    <scope>IDENTIFICATION</scope>
</reference>
<dbReference type="InterPro" id="IPR036640">
    <property type="entry name" value="ABC1_TM_sf"/>
</dbReference>
<feature type="domain" description="ABC transmembrane type-1" evidence="9">
    <location>
        <begin position="148"/>
        <end position="433"/>
    </location>
</feature>
<keyword evidence="3" id="KW-0547">Nucleotide-binding</keyword>
<evidence type="ECO:0000256" key="1">
    <source>
        <dbReference type="ARBA" id="ARBA00004141"/>
    </source>
</evidence>
<dbReference type="CDD" id="cd03249">
    <property type="entry name" value="ABC_MTABC3_MDL1_MDL2"/>
    <property type="match status" value="1"/>
</dbReference>
<dbReference type="PIRSF" id="PIRSF002773">
    <property type="entry name" value="ABC_prm/ATPase_B"/>
    <property type="match status" value="1"/>
</dbReference>
<dbReference type="RefSeq" id="XP_005102782.1">
    <property type="nucleotide sequence ID" value="XM_005102725.3"/>
</dbReference>
<dbReference type="CDD" id="cd18573">
    <property type="entry name" value="ABC_6TM_ABCB10_like"/>
    <property type="match status" value="1"/>
</dbReference>
<dbReference type="InterPro" id="IPR039421">
    <property type="entry name" value="Type_1_exporter"/>
</dbReference>
<proteinExistence type="predicted"/>
<evidence type="ECO:0000256" key="6">
    <source>
        <dbReference type="ARBA" id="ARBA00023136"/>
    </source>
</evidence>
<dbReference type="Gene3D" id="3.40.50.300">
    <property type="entry name" value="P-loop containing nucleotide triphosphate hydrolases"/>
    <property type="match status" value="1"/>
</dbReference>
<dbReference type="SMART" id="SM00382">
    <property type="entry name" value="AAA"/>
    <property type="match status" value="1"/>
</dbReference>
<dbReference type="PANTHER" id="PTHR43394">
    <property type="entry name" value="ATP-DEPENDENT PERMEASE MDL1, MITOCHONDRIAL"/>
    <property type="match status" value="1"/>
</dbReference>
<feature type="transmembrane region" description="Helical" evidence="7">
    <location>
        <begin position="147"/>
        <end position="167"/>
    </location>
</feature>
<evidence type="ECO:0000259" key="8">
    <source>
        <dbReference type="PROSITE" id="PS50893"/>
    </source>
</evidence>
<dbReference type="InterPro" id="IPR011527">
    <property type="entry name" value="ABC1_TM_dom"/>
</dbReference>
<evidence type="ECO:0000256" key="2">
    <source>
        <dbReference type="ARBA" id="ARBA00022692"/>
    </source>
</evidence>
<dbReference type="Proteomes" id="UP000694888">
    <property type="component" value="Unplaced"/>
</dbReference>
<dbReference type="Pfam" id="PF00664">
    <property type="entry name" value="ABC_membrane"/>
    <property type="match status" value="1"/>
</dbReference>
<dbReference type="SUPFAM" id="SSF52540">
    <property type="entry name" value="P-loop containing nucleoside triphosphate hydrolases"/>
    <property type="match status" value="1"/>
</dbReference>
<feature type="transmembrane region" description="Helical" evidence="7">
    <location>
        <begin position="290"/>
        <end position="311"/>
    </location>
</feature>